<keyword evidence="2" id="KW-1185">Reference proteome</keyword>
<proteinExistence type="predicted"/>
<dbReference type="EMBL" id="CAJJDN010000140">
    <property type="protein sequence ID" value="CAD8122714.1"/>
    <property type="molecule type" value="Genomic_DNA"/>
</dbReference>
<accession>A0A8S1R615</accession>
<dbReference type="Proteomes" id="UP000692954">
    <property type="component" value="Unassembled WGS sequence"/>
</dbReference>
<dbReference type="OrthoDB" id="294964at2759"/>
<reference evidence="1" key="1">
    <citation type="submission" date="2021-01" db="EMBL/GenBank/DDBJ databases">
        <authorList>
            <consortium name="Genoscope - CEA"/>
            <person name="William W."/>
        </authorList>
    </citation>
    <scope>NUCLEOTIDE SEQUENCE</scope>
</reference>
<dbReference type="AlphaFoldDB" id="A0A8S1R615"/>
<organism evidence="1 2">
    <name type="scientific">Paramecium sonneborni</name>
    <dbReference type="NCBI Taxonomy" id="65129"/>
    <lineage>
        <taxon>Eukaryota</taxon>
        <taxon>Sar</taxon>
        <taxon>Alveolata</taxon>
        <taxon>Ciliophora</taxon>
        <taxon>Intramacronucleata</taxon>
        <taxon>Oligohymenophorea</taxon>
        <taxon>Peniculida</taxon>
        <taxon>Parameciidae</taxon>
        <taxon>Paramecium</taxon>
    </lineage>
</organism>
<comment type="caution">
    <text evidence="1">The sequence shown here is derived from an EMBL/GenBank/DDBJ whole genome shotgun (WGS) entry which is preliminary data.</text>
</comment>
<sequence>MGNSCYCQQPELELHHQEIISQISKDRQKSIDNDDIFSDLVQQHSSMYQYQEGIMLTLTKPLSPRSQHQIIFLEPKDVLDEGINYQPTSLQGILSSRSNQQELPQSSRKIETNGKERIKKKVNFLK</sequence>
<evidence type="ECO:0000313" key="1">
    <source>
        <dbReference type="EMBL" id="CAD8122714.1"/>
    </source>
</evidence>
<gene>
    <name evidence="1" type="ORF">PSON_ATCC_30995.1.T1400052</name>
</gene>
<name>A0A8S1R615_9CILI</name>
<protein>
    <submittedName>
        <fullName evidence="1">Uncharacterized protein</fullName>
    </submittedName>
</protein>
<evidence type="ECO:0000313" key="2">
    <source>
        <dbReference type="Proteomes" id="UP000692954"/>
    </source>
</evidence>